<evidence type="ECO:0000313" key="3">
    <source>
        <dbReference type="Proteomes" id="UP000620156"/>
    </source>
</evidence>
<name>A0A918BAU1_9ACTN</name>
<reference evidence="2" key="1">
    <citation type="journal article" date="2014" name="Int. J. Syst. Evol. Microbiol.">
        <title>Complete genome sequence of Corynebacterium casei LMG S-19264T (=DSM 44701T), isolated from a smear-ripened cheese.</title>
        <authorList>
            <consortium name="US DOE Joint Genome Institute (JGI-PGF)"/>
            <person name="Walter F."/>
            <person name="Albersmeier A."/>
            <person name="Kalinowski J."/>
            <person name="Ruckert C."/>
        </authorList>
    </citation>
    <scope>NUCLEOTIDE SEQUENCE</scope>
    <source>
        <strain evidence="2">JCM 3131</strain>
    </source>
</reference>
<comment type="caution">
    <text evidence="2">The sequence shown here is derived from an EMBL/GenBank/DDBJ whole genome shotgun (WGS) entry which is preliminary data.</text>
</comment>
<gene>
    <name evidence="2" type="ORF">GCM10010145_22360</name>
</gene>
<protein>
    <submittedName>
        <fullName evidence="2">Uncharacterized protein</fullName>
    </submittedName>
</protein>
<feature type="region of interest" description="Disordered" evidence="1">
    <location>
        <begin position="26"/>
        <end position="69"/>
    </location>
</feature>
<organism evidence="2 3">
    <name type="scientific">Streptomyces ruber</name>
    <dbReference type="NCBI Taxonomy" id="83378"/>
    <lineage>
        <taxon>Bacteria</taxon>
        <taxon>Bacillati</taxon>
        <taxon>Actinomycetota</taxon>
        <taxon>Actinomycetes</taxon>
        <taxon>Kitasatosporales</taxon>
        <taxon>Streptomycetaceae</taxon>
        <taxon>Streptomyces</taxon>
    </lineage>
</organism>
<dbReference type="AlphaFoldDB" id="A0A918BAU1"/>
<proteinExistence type="predicted"/>
<evidence type="ECO:0000256" key="1">
    <source>
        <dbReference type="SAM" id="MobiDB-lite"/>
    </source>
</evidence>
<evidence type="ECO:0000313" key="2">
    <source>
        <dbReference type="EMBL" id="GGQ52465.1"/>
    </source>
</evidence>
<reference evidence="2" key="2">
    <citation type="submission" date="2020-09" db="EMBL/GenBank/DDBJ databases">
        <authorList>
            <person name="Sun Q."/>
            <person name="Ohkuma M."/>
        </authorList>
    </citation>
    <scope>NUCLEOTIDE SEQUENCE</scope>
    <source>
        <strain evidence="2">JCM 3131</strain>
    </source>
</reference>
<keyword evidence="3" id="KW-1185">Reference proteome</keyword>
<accession>A0A918BAU1</accession>
<dbReference type="Proteomes" id="UP000620156">
    <property type="component" value="Unassembled WGS sequence"/>
</dbReference>
<sequence length="69" mass="7611">MRAPWHRAAPIRADATATRVHLHTNGGTAARFPHGRPGINLPSSPPSPTRHRFTPHERTLRTTNESDTA</sequence>
<dbReference type="EMBL" id="BMQK01000003">
    <property type="protein sequence ID" value="GGQ52465.1"/>
    <property type="molecule type" value="Genomic_DNA"/>
</dbReference>